<dbReference type="PANTHER" id="PTHR45947">
    <property type="entry name" value="SULFOQUINOVOSYL TRANSFERASE SQD2"/>
    <property type="match status" value="1"/>
</dbReference>
<sequence length="401" mass="45688">MTKTVVIVCDGANINGGANRVAIETAIGLKKADWNVVLFAGSGPIERELINIGVKIICLDQIDILSDKCRTRAIIQGLWNYKAYISLYELLIGLRSDEVFVHIHTWCKVLSPSIFAAIRRYKRCKLFVTLHDYFIICPNGGLFNYRTSKQCGLFPMSCQCLTCNCDSRNYFHKIWRFTRSIIQKKIISGIEDIAFITISSYSNKLLNPYLKKRNFFLLKNPVNQLNNVIANISNNDYYIYIGRLDKDKGVELFCEAISLLGLKGIVIGDGSMMDELKEKFPLIKFTGWLVGKEKEEYILRAKCLIVTSLWHETFGLVVAEMKMYGIPSIVPIQHAASEQIANNKDGLVYESGNLNALKDTILLFESLDLNEIQKYILTHFDPMSYSLSLYCAKLIDIYMRL</sequence>
<feature type="domain" description="Glycosyl transferase family 1" evidence="1">
    <location>
        <begin position="233"/>
        <end position="367"/>
    </location>
</feature>
<dbReference type="SUPFAM" id="SSF53756">
    <property type="entry name" value="UDP-Glycosyltransferase/glycogen phosphorylase"/>
    <property type="match status" value="1"/>
</dbReference>
<proteinExistence type="predicted"/>
<dbReference type="InterPro" id="IPR001296">
    <property type="entry name" value="Glyco_trans_1"/>
</dbReference>
<comment type="caution">
    <text evidence="2">The sequence shown here is derived from an EMBL/GenBank/DDBJ whole genome shotgun (WGS) entry which is preliminary data.</text>
</comment>
<dbReference type="Pfam" id="PF00534">
    <property type="entry name" value="Glycos_transf_1"/>
    <property type="match status" value="1"/>
</dbReference>
<dbReference type="RefSeq" id="WP_008025414.1">
    <property type="nucleotide sequence ID" value="NZ_JAGHEF010000002.1"/>
</dbReference>
<name>I9UQB3_9BACE</name>
<dbReference type="Proteomes" id="UP000003566">
    <property type="component" value="Unassembled WGS sequence"/>
</dbReference>
<dbReference type="InterPro" id="IPR050194">
    <property type="entry name" value="Glycosyltransferase_grp1"/>
</dbReference>
<evidence type="ECO:0000313" key="2">
    <source>
        <dbReference type="EMBL" id="EIY84713.1"/>
    </source>
</evidence>
<evidence type="ECO:0000259" key="1">
    <source>
        <dbReference type="Pfam" id="PF00534"/>
    </source>
</evidence>
<dbReference type="CDD" id="cd03801">
    <property type="entry name" value="GT4_PimA-like"/>
    <property type="match status" value="1"/>
</dbReference>
<evidence type="ECO:0000313" key="3">
    <source>
        <dbReference type="Proteomes" id="UP000003566"/>
    </source>
</evidence>
<dbReference type="HOGENOM" id="CLU_009583_35_0_10"/>
<dbReference type="AlphaFoldDB" id="I9UQB3"/>
<dbReference type="EMBL" id="AGXE01000023">
    <property type="protein sequence ID" value="EIY84713.1"/>
    <property type="molecule type" value="Genomic_DNA"/>
</dbReference>
<dbReference type="PATRIC" id="fig|997892.3.peg.3980"/>
<reference evidence="2 3" key="1">
    <citation type="submission" date="2012-02" db="EMBL/GenBank/DDBJ databases">
        <title>The Genome Sequence of Bacteroides xylanisolvens CL03T12C04.</title>
        <authorList>
            <consortium name="The Broad Institute Genome Sequencing Platform"/>
            <person name="Earl A."/>
            <person name="Ward D."/>
            <person name="Feldgarden M."/>
            <person name="Gevers D."/>
            <person name="Zitomersky N.L."/>
            <person name="Coyne M.J."/>
            <person name="Comstock L.E."/>
            <person name="Young S.K."/>
            <person name="Zeng Q."/>
            <person name="Gargeya S."/>
            <person name="Fitzgerald M."/>
            <person name="Haas B."/>
            <person name="Abouelleil A."/>
            <person name="Alvarado L."/>
            <person name="Arachchi H.M."/>
            <person name="Berlin A."/>
            <person name="Chapman S.B."/>
            <person name="Gearin G."/>
            <person name="Goldberg J."/>
            <person name="Griggs A."/>
            <person name="Gujja S."/>
            <person name="Hansen M."/>
            <person name="Heiman D."/>
            <person name="Howarth C."/>
            <person name="Larimer J."/>
            <person name="Lui A."/>
            <person name="MacDonald P.J.P."/>
            <person name="McCowen C."/>
            <person name="Montmayeur A."/>
            <person name="Murphy C."/>
            <person name="Neiman D."/>
            <person name="Pearson M."/>
            <person name="Priest M."/>
            <person name="Roberts A."/>
            <person name="Saif S."/>
            <person name="Shea T."/>
            <person name="Sisk P."/>
            <person name="Stolte C."/>
            <person name="Sykes S."/>
            <person name="Wortman J."/>
            <person name="Nusbaum C."/>
            <person name="Birren B."/>
        </authorList>
    </citation>
    <scope>NUCLEOTIDE SEQUENCE [LARGE SCALE GENOMIC DNA]</scope>
    <source>
        <strain evidence="2 3">CL03T12C04</strain>
    </source>
</reference>
<dbReference type="PANTHER" id="PTHR45947:SF3">
    <property type="entry name" value="SULFOQUINOVOSYL TRANSFERASE SQD2"/>
    <property type="match status" value="1"/>
</dbReference>
<dbReference type="GO" id="GO:0016757">
    <property type="term" value="F:glycosyltransferase activity"/>
    <property type="evidence" value="ECO:0007669"/>
    <property type="project" value="InterPro"/>
</dbReference>
<dbReference type="Gene3D" id="3.40.50.2000">
    <property type="entry name" value="Glycogen Phosphorylase B"/>
    <property type="match status" value="2"/>
</dbReference>
<protein>
    <recommendedName>
        <fullName evidence="1">Glycosyl transferase family 1 domain-containing protein</fullName>
    </recommendedName>
</protein>
<organism evidence="2 3">
    <name type="scientific">Bacteroides xylanisolvens CL03T12C04</name>
    <dbReference type="NCBI Taxonomy" id="997892"/>
    <lineage>
        <taxon>Bacteria</taxon>
        <taxon>Pseudomonadati</taxon>
        <taxon>Bacteroidota</taxon>
        <taxon>Bacteroidia</taxon>
        <taxon>Bacteroidales</taxon>
        <taxon>Bacteroidaceae</taxon>
        <taxon>Bacteroides</taxon>
    </lineage>
</organism>
<gene>
    <name evidence="2" type="ORF">HMPREF1074_03883</name>
</gene>
<accession>I9UQB3</accession>